<dbReference type="PANTHER" id="PTHR47731:SF1">
    <property type="entry name" value="UBIQUITIN D"/>
    <property type="match status" value="1"/>
</dbReference>
<sequence>MKQFGHSLFPPVGISAGLMTMLLLLMVMPSSTDGFEIIVTADEKITKESNQITVVVQGSTTVKKLKEQIKKETGIPPRKQTLRLKQNGPEIEDEKTLTDYGIGNGTTIHLSIDKFRILVKYEEENEKKQYTFGMNRTDTVATLKEMIKNWSGIEVERQSLKLNKPDGCVTELEEDKKLGLFGVASRLTVELSIANLKILVKYEKGDEEKEHTVWVKGTDTVALLKKKIGNESGIEPGDQILKCNTTNGPLLEEDKKTLKEYGIENGTILFLSLEFEVVVEYVPNTDWKKYKITVKKRDTLATLKNKIREKYTEDYNEYGFGTIELVKEFKTDEREPFVMRNDVVLWHEDLDEYKTMDQCGIREGSMVSVFYARRLTKEEHDEGFYIRPYPIRKKIYL</sequence>
<gene>
    <name evidence="3" type="ORF">niasHT_031799</name>
</gene>
<dbReference type="AlphaFoldDB" id="A0ABD2IQC3"/>
<evidence type="ECO:0000313" key="3">
    <source>
        <dbReference type="EMBL" id="KAL3079470.1"/>
    </source>
</evidence>
<keyword evidence="4" id="KW-1185">Reference proteome</keyword>
<reference evidence="3 4" key="1">
    <citation type="submission" date="2024-10" db="EMBL/GenBank/DDBJ databases">
        <authorList>
            <person name="Kim D."/>
        </authorList>
    </citation>
    <scope>NUCLEOTIDE SEQUENCE [LARGE SCALE GENOMIC DNA]</scope>
    <source>
        <strain evidence="3">BH-2024</strain>
    </source>
</reference>
<dbReference type="Proteomes" id="UP001620626">
    <property type="component" value="Unassembled WGS sequence"/>
</dbReference>
<feature type="domain" description="Ubiquitin-like" evidence="2">
    <location>
        <begin position="35"/>
        <end position="114"/>
    </location>
</feature>
<dbReference type="InterPro" id="IPR042969">
    <property type="entry name" value="Ubiquitin_D"/>
</dbReference>
<keyword evidence="1" id="KW-0732">Signal</keyword>
<dbReference type="Gene3D" id="3.10.20.90">
    <property type="entry name" value="Phosphatidylinositol 3-kinase Catalytic Subunit, Chain A, domain 1"/>
    <property type="match status" value="3"/>
</dbReference>
<dbReference type="InterPro" id="IPR000626">
    <property type="entry name" value="Ubiquitin-like_dom"/>
</dbReference>
<dbReference type="PROSITE" id="PS50053">
    <property type="entry name" value="UBIQUITIN_2"/>
    <property type="match status" value="3"/>
</dbReference>
<comment type="caution">
    <text evidence="3">The sequence shown here is derived from an EMBL/GenBank/DDBJ whole genome shotgun (WGS) entry which is preliminary data.</text>
</comment>
<evidence type="ECO:0000259" key="2">
    <source>
        <dbReference type="PROSITE" id="PS50053"/>
    </source>
</evidence>
<dbReference type="SUPFAM" id="SSF54236">
    <property type="entry name" value="Ubiquitin-like"/>
    <property type="match status" value="3"/>
</dbReference>
<protein>
    <recommendedName>
        <fullName evidence="2">Ubiquitin-like domain-containing protein</fullName>
    </recommendedName>
</protein>
<dbReference type="PANTHER" id="PTHR47731">
    <property type="entry name" value="UBIQUITIN D"/>
    <property type="match status" value="1"/>
</dbReference>
<accession>A0ABD2IQC3</accession>
<feature type="signal peptide" evidence="1">
    <location>
        <begin position="1"/>
        <end position="34"/>
    </location>
</feature>
<dbReference type="SMART" id="SM00213">
    <property type="entry name" value="UBQ"/>
    <property type="match status" value="3"/>
</dbReference>
<feature type="domain" description="Ubiquitin-like" evidence="2">
    <location>
        <begin position="196"/>
        <end position="274"/>
    </location>
</feature>
<proteinExistence type="predicted"/>
<dbReference type="Pfam" id="PF00240">
    <property type="entry name" value="ubiquitin"/>
    <property type="match status" value="2"/>
</dbReference>
<feature type="domain" description="Ubiquitin-like" evidence="2">
    <location>
        <begin position="115"/>
        <end position="191"/>
    </location>
</feature>
<name>A0ABD2IQC3_9BILA</name>
<evidence type="ECO:0000313" key="4">
    <source>
        <dbReference type="Proteomes" id="UP001620626"/>
    </source>
</evidence>
<evidence type="ECO:0000256" key="1">
    <source>
        <dbReference type="SAM" id="SignalP"/>
    </source>
</evidence>
<organism evidence="3 4">
    <name type="scientific">Heterodera trifolii</name>
    <dbReference type="NCBI Taxonomy" id="157864"/>
    <lineage>
        <taxon>Eukaryota</taxon>
        <taxon>Metazoa</taxon>
        <taxon>Ecdysozoa</taxon>
        <taxon>Nematoda</taxon>
        <taxon>Chromadorea</taxon>
        <taxon>Rhabditida</taxon>
        <taxon>Tylenchina</taxon>
        <taxon>Tylenchomorpha</taxon>
        <taxon>Tylenchoidea</taxon>
        <taxon>Heteroderidae</taxon>
        <taxon>Heteroderinae</taxon>
        <taxon>Heterodera</taxon>
    </lineage>
</organism>
<dbReference type="Pfam" id="PF14560">
    <property type="entry name" value="Ubiquitin_2"/>
    <property type="match status" value="1"/>
</dbReference>
<dbReference type="CDD" id="cd17039">
    <property type="entry name" value="Ubl_ubiquitin_like"/>
    <property type="match status" value="2"/>
</dbReference>
<dbReference type="InterPro" id="IPR029071">
    <property type="entry name" value="Ubiquitin-like_domsf"/>
</dbReference>
<dbReference type="EMBL" id="JBICBT010001187">
    <property type="protein sequence ID" value="KAL3079470.1"/>
    <property type="molecule type" value="Genomic_DNA"/>
</dbReference>
<feature type="chain" id="PRO_5044790101" description="Ubiquitin-like domain-containing protein" evidence="1">
    <location>
        <begin position="35"/>
        <end position="397"/>
    </location>
</feature>